<dbReference type="GO" id="GO:0015035">
    <property type="term" value="F:protein-disulfide reductase activity"/>
    <property type="evidence" value="ECO:0007669"/>
    <property type="project" value="InterPro"/>
</dbReference>
<keyword evidence="5 16" id="KW-0812">Transmembrane</keyword>
<keyword evidence="4" id="KW-0997">Cell inner membrane</keyword>
<evidence type="ECO:0000256" key="16">
    <source>
        <dbReference type="SAM" id="Phobius"/>
    </source>
</evidence>
<evidence type="ECO:0000256" key="2">
    <source>
        <dbReference type="ARBA" id="ARBA00022448"/>
    </source>
</evidence>
<keyword evidence="18" id="KW-1185">Reference proteome</keyword>
<evidence type="ECO:0000256" key="15">
    <source>
        <dbReference type="ARBA" id="ARBA00039389"/>
    </source>
</evidence>
<dbReference type="InterPro" id="IPR024199">
    <property type="entry name" value="Uncharacterised_DsbB"/>
</dbReference>
<feature type="transmembrane region" description="Helical" evidence="16">
    <location>
        <begin position="39"/>
        <end position="56"/>
    </location>
</feature>
<evidence type="ECO:0000256" key="4">
    <source>
        <dbReference type="ARBA" id="ARBA00022519"/>
    </source>
</evidence>
<evidence type="ECO:0000256" key="6">
    <source>
        <dbReference type="ARBA" id="ARBA00022982"/>
    </source>
</evidence>
<keyword evidence="6" id="KW-0249">Electron transport</keyword>
<evidence type="ECO:0000256" key="3">
    <source>
        <dbReference type="ARBA" id="ARBA00022475"/>
    </source>
</evidence>
<dbReference type="OrthoDB" id="9808637at2"/>
<sequence>MTRNNLIILAAGGSLALLLGAFAFQYLGGMAPCKLCIWQRWPHGVAVAAGLLALMMRGKFWPLVGMLGAATTGAIGIYHTGVERRWWEGPTSCTSSGTSGMSADDLLEQIMAAPLIRCDEVPWELFTLSMATWNAIISFGLAAIWLMAWKRS</sequence>
<keyword evidence="11" id="KW-0676">Redox-active center</keyword>
<dbReference type="EMBL" id="CP032125">
    <property type="protein sequence ID" value="AXX98003.1"/>
    <property type="molecule type" value="Genomic_DNA"/>
</dbReference>
<dbReference type="GO" id="GO:0005886">
    <property type="term" value="C:plasma membrane"/>
    <property type="evidence" value="ECO:0007669"/>
    <property type="project" value="UniProtKB-SubCell"/>
</dbReference>
<protein>
    <recommendedName>
        <fullName evidence="15">Putative protein-disulfide oxidoreductase DsbI</fullName>
    </recommendedName>
</protein>
<comment type="similarity">
    <text evidence="13">Belongs to the DsbB family. DsbI subfamily.</text>
</comment>
<dbReference type="PANTHER" id="PTHR36570:SF1">
    <property type="entry name" value="PROTEIN-DISULFIDE OXIDOREDUCTASE DSBI"/>
    <property type="match status" value="1"/>
</dbReference>
<dbReference type="InterPro" id="IPR023380">
    <property type="entry name" value="DsbB-like_sf"/>
</dbReference>
<comment type="function">
    <text evidence="12">Required for disulfide bond formation in some proteins. Part of a redox system composed of DsbI and DsbL that mediates formation of an essential disulfide bond in AssT.</text>
</comment>
<dbReference type="GO" id="GO:0006457">
    <property type="term" value="P:protein folding"/>
    <property type="evidence" value="ECO:0007669"/>
    <property type="project" value="InterPro"/>
</dbReference>
<dbReference type="Gene3D" id="1.20.1550.10">
    <property type="entry name" value="DsbB-like"/>
    <property type="match status" value="1"/>
</dbReference>
<feature type="transmembrane region" description="Helical" evidence="16">
    <location>
        <begin position="63"/>
        <end position="81"/>
    </location>
</feature>
<keyword evidence="7 16" id="KW-1133">Transmembrane helix</keyword>
<dbReference type="InterPro" id="IPR003752">
    <property type="entry name" value="DiS_bond_form_DsbB/BdbC"/>
</dbReference>
<gene>
    <name evidence="17" type="ORF">BAR1_08690</name>
</gene>
<dbReference type="Proteomes" id="UP000261704">
    <property type="component" value="Chromosome"/>
</dbReference>
<evidence type="ECO:0000256" key="5">
    <source>
        <dbReference type="ARBA" id="ARBA00022692"/>
    </source>
</evidence>
<evidence type="ECO:0000313" key="17">
    <source>
        <dbReference type="EMBL" id="AXX98003.1"/>
    </source>
</evidence>
<reference evidence="17 18" key="1">
    <citation type="submission" date="2018-09" db="EMBL/GenBank/DDBJ databases">
        <title>Profundibacter amoris BAR1 gen. nov., sp. nov., a new member of the Roseobacter clade isolated at Lokis Castle Vent Field on the Arctic Mid-Oceanic Ridge.</title>
        <authorList>
            <person name="Le Moine Bauer S."/>
            <person name="Sjoeberg A.G."/>
            <person name="L'Haridon S."/>
            <person name="Stokke R."/>
            <person name="Roalkvam I."/>
            <person name="Steen I.H."/>
            <person name="Dahle H."/>
        </authorList>
    </citation>
    <scope>NUCLEOTIDE SEQUENCE [LARGE SCALE GENOMIC DNA]</scope>
    <source>
        <strain evidence="17 18">BAR1</strain>
    </source>
</reference>
<proteinExistence type="inferred from homology"/>
<dbReference type="SUPFAM" id="SSF158442">
    <property type="entry name" value="DsbB-like"/>
    <property type="match status" value="1"/>
</dbReference>
<feature type="transmembrane region" description="Helical" evidence="16">
    <location>
        <begin position="131"/>
        <end position="149"/>
    </location>
</feature>
<dbReference type="InterPro" id="IPR050183">
    <property type="entry name" value="DsbB"/>
</dbReference>
<evidence type="ECO:0000256" key="12">
    <source>
        <dbReference type="ARBA" id="ARBA00037310"/>
    </source>
</evidence>
<dbReference type="AlphaFoldDB" id="A0A347UGM5"/>
<organism evidence="17 18">
    <name type="scientific">Profundibacter amoris</name>
    <dbReference type="NCBI Taxonomy" id="2171755"/>
    <lineage>
        <taxon>Bacteria</taxon>
        <taxon>Pseudomonadati</taxon>
        <taxon>Pseudomonadota</taxon>
        <taxon>Alphaproteobacteria</taxon>
        <taxon>Rhodobacterales</taxon>
        <taxon>Paracoccaceae</taxon>
        <taxon>Profundibacter</taxon>
    </lineage>
</organism>
<keyword evidence="9 16" id="KW-0472">Membrane</keyword>
<evidence type="ECO:0000256" key="13">
    <source>
        <dbReference type="ARBA" id="ARBA00038060"/>
    </source>
</evidence>
<dbReference type="KEGG" id="pamo:BAR1_08690"/>
<evidence type="ECO:0000256" key="9">
    <source>
        <dbReference type="ARBA" id="ARBA00023136"/>
    </source>
</evidence>
<keyword evidence="3" id="KW-1003">Cell membrane</keyword>
<evidence type="ECO:0000256" key="8">
    <source>
        <dbReference type="ARBA" id="ARBA00023002"/>
    </source>
</evidence>
<accession>A0A347UGM5</accession>
<keyword evidence="8" id="KW-0560">Oxidoreductase</keyword>
<name>A0A347UGM5_9RHOB</name>
<comment type="subunit">
    <text evidence="14">Interacts with DsbL.</text>
</comment>
<keyword evidence="2" id="KW-0813">Transport</keyword>
<evidence type="ECO:0000256" key="11">
    <source>
        <dbReference type="ARBA" id="ARBA00023284"/>
    </source>
</evidence>
<evidence type="ECO:0000256" key="7">
    <source>
        <dbReference type="ARBA" id="ARBA00022989"/>
    </source>
</evidence>
<evidence type="ECO:0000256" key="1">
    <source>
        <dbReference type="ARBA" id="ARBA00004429"/>
    </source>
</evidence>
<keyword evidence="10" id="KW-1015">Disulfide bond</keyword>
<evidence type="ECO:0000313" key="18">
    <source>
        <dbReference type="Proteomes" id="UP000261704"/>
    </source>
</evidence>
<dbReference type="Pfam" id="PF02600">
    <property type="entry name" value="DsbB"/>
    <property type="match status" value="1"/>
</dbReference>
<dbReference type="PANTHER" id="PTHR36570">
    <property type="entry name" value="DISULFIDE BOND FORMATION PROTEIN B"/>
    <property type="match status" value="1"/>
</dbReference>
<evidence type="ECO:0000256" key="10">
    <source>
        <dbReference type="ARBA" id="ARBA00023157"/>
    </source>
</evidence>
<evidence type="ECO:0000256" key="14">
    <source>
        <dbReference type="ARBA" id="ARBA00038526"/>
    </source>
</evidence>
<comment type="subcellular location">
    <subcellularLocation>
        <location evidence="1">Cell inner membrane</location>
        <topology evidence="1">Multi-pass membrane protein</topology>
    </subcellularLocation>
</comment>
<dbReference type="PIRSF" id="PIRSF033913">
    <property type="entry name" value="S-S_format_DsbB"/>
    <property type="match status" value="1"/>
</dbReference>
<dbReference type="RefSeq" id="WP_118942659.1">
    <property type="nucleotide sequence ID" value="NZ_CP032125.1"/>
</dbReference>